<name>A0ABX1IYI7_9PSEU</name>
<dbReference type="Proteomes" id="UP000715441">
    <property type="component" value="Unassembled WGS sequence"/>
</dbReference>
<dbReference type="Pfam" id="PF00582">
    <property type="entry name" value="Usp"/>
    <property type="match status" value="2"/>
</dbReference>
<comment type="similarity">
    <text evidence="1">Belongs to the universal stress protein A family.</text>
</comment>
<dbReference type="PANTHER" id="PTHR46268:SF6">
    <property type="entry name" value="UNIVERSAL STRESS PROTEIN UP12"/>
    <property type="match status" value="1"/>
</dbReference>
<dbReference type="RefSeq" id="WP_168510979.1">
    <property type="nucleotide sequence ID" value="NZ_JAAXLS010000001.1"/>
</dbReference>
<reference evidence="3 4" key="1">
    <citation type="submission" date="2020-04" db="EMBL/GenBank/DDBJ databases">
        <title>Novel species.</title>
        <authorList>
            <person name="Teo W.F.A."/>
            <person name="Lipun K."/>
            <person name="Srisuk N."/>
            <person name="Duangmal K."/>
        </authorList>
    </citation>
    <scope>NUCLEOTIDE SEQUENCE [LARGE SCALE GENOMIC DNA]</scope>
    <source>
        <strain evidence="3 4">K13G38</strain>
    </source>
</reference>
<dbReference type="PANTHER" id="PTHR46268">
    <property type="entry name" value="STRESS RESPONSE PROTEIN NHAX"/>
    <property type="match status" value="1"/>
</dbReference>
<evidence type="ECO:0000313" key="4">
    <source>
        <dbReference type="Proteomes" id="UP000715441"/>
    </source>
</evidence>
<feature type="domain" description="UspA" evidence="2">
    <location>
        <begin position="2"/>
        <end position="139"/>
    </location>
</feature>
<dbReference type="SUPFAM" id="SSF52402">
    <property type="entry name" value="Adenine nucleotide alpha hydrolases-like"/>
    <property type="match status" value="2"/>
</dbReference>
<dbReference type="EMBL" id="JAAXLS010000001">
    <property type="protein sequence ID" value="NKQ51804.1"/>
    <property type="molecule type" value="Genomic_DNA"/>
</dbReference>
<evidence type="ECO:0000256" key="1">
    <source>
        <dbReference type="ARBA" id="ARBA00008791"/>
    </source>
</evidence>
<gene>
    <name evidence="3" type="ORF">HFP15_02790</name>
</gene>
<dbReference type="InterPro" id="IPR014729">
    <property type="entry name" value="Rossmann-like_a/b/a_fold"/>
</dbReference>
<feature type="domain" description="UspA" evidence="2">
    <location>
        <begin position="149"/>
        <end position="265"/>
    </location>
</feature>
<dbReference type="PRINTS" id="PR01438">
    <property type="entry name" value="UNVRSLSTRESS"/>
</dbReference>
<proteinExistence type="inferred from homology"/>
<dbReference type="InterPro" id="IPR006015">
    <property type="entry name" value="Universal_stress_UspA"/>
</dbReference>
<comment type="caution">
    <text evidence="3">The sequence shown here is derived from an EMBL/GenBank/DDBJ whole genome shotgun (WGS) entry which is preliminary data.</text>
</comment>
<sequence length="266" mass="27868">MTAPVVAGVDGTPQSLRAVAWAAAAAARRHAPLRVVNAFGIPDAFTGETIPPQDWLGARRRESEAVVREAVEVAGKQPELVTERESTAEAPIPLLLRLSEDARLMVVGSAGRGVLGDLLIGSAALALTARARCPVAVIRGGERGGEAPVVAGVDGGPGSDLVLELAFEEASVHTAPLMAVHVPAGPESTRVFTGLLAGWQEKYPEVVVRRAIEQDKARERLLEWSTRARTIVVGSRGRGGFTGLLLGSTSQALVEHASCPVLIARH</sequence>
<evidence type="ECO:0000259" key="2">
    <source>
        <dbReference type="Pfam" id="PF00582"/>
    </source>
</evidence>
<evidence type="ECO:0000313" key="3">
    <source>
        <dbReference type="EMBL" id="NKQ51804.1"/>
    </source>
</evidence>
<dbReference type="InterPro" id="IPR006016">
    <property type="entry name" value="UspA"/>
</dbReference>
<accession>A0ABX1IYI7</accession>
<protein>
    <submittedName>
        <fullName evidence="3">Universal stress protein</fullName>
    </submittedName>
</protein>
<organism evidence="3 4">
    <name type="scientific">Amycolatopsis acididurans</name>
    <dbReference type="NCBI Taxonomy" id="2724524"/>
    <lineage>
        <taxon>Bacteria</taxon>
        <taxon>Bacillati</taxon>
        <taxon>Actinomycetota</taxon>
        <taxon>Actinomycetes</taxon>
        <taxon>Pseudonocardiales</taxon>
        <taxon>Pseudonocardiaceae</taxon>
        <taxon>Amycolatopsis</taxon>
    </lineage>
</organism>
<keyword evidence="4" id="KW-1185">Reference proteome</keyword>
<dbReference type="Gene3D" id="3.40.50.620">
    <property type="entry name" value="HUPs"/>
    <property type="match status" value="2"/>
</dbReference>